<sequence>MTRYFVDTNCLLGLTFLNDRWYPDAKRLFDTDNTIYTGKNAVYEYCSSTEHNSRRSADIRLERDEGLYGEKRAKLRLKLRQFGKKLQTYRDDELNIETVVDEYVDRFDMKESEEKEVRPRLQKYFEWHFEREGEISRRTARGAARKLKDVLMERSIKHKDLIEARVYLEPMRDREYPDVERRLKEWPVRMRNNADIALLCDAIFLKEEVGVSHFVTGDFTDIYSNQDWIHENLGFSVLYLLETFAGEESPTASLDLYDQTE</sequence>
<evidence type="ECO:0000313" key="2">
    <source>
        <dbReference type="Proteomes" id="UP000053621"/>
    </source>
</evidence>
<gene>
    <name evidence="1" type="ORF">AUR65_018700</name>
</gene>
<comment type="caution">
    <text evidence="1">The sequence shown here is derived from an EMBL/GenBank/DDBJ whole genome shotgun (WGS) entry which is preliminary data.</text>
</comment>
<protein>
    <recommendedName>
        <fullName evidence="3">PIN domain-containing protein</fullName>
    </recommendedName>
</protein>
<name>A0A2P4NKZ5_9EURY</name>
<reference evidence="1" key="1">
    <citation type="submission" date="2017-08" db="EMBL/GenBank/DDBJ databases">
        <title>Haloferax marisrubri sp. nov., isolated from the Discovery deep brine-seawater interface in the Red Sea.</title>
        <authorList>
            <person name="Zhang G."/>
            <person name="Stingl U."/>
        </authorList>
    </citation>
    <scope>NUCLEOTIDE SEQUENCE [LARGE SCALE GENOMIC DNA]</scope>
    <source>
        <strain evidence="1">SB3</strain>
    </source>
</reference>
<evidence type="ECO:0000313" key="1">
    <source>
        <dbReference type="EMBL" id="POG53804.1"/>
    </source>
</evidence>
<keyword evidence="2" id="KW-1185">Reference proteome</keyword>
<dbReference type="RefSeq" id="WP_058568619.1">
    <property type="nucleotide sequence ID" value="NZ_LOPW02000022.1"/>
</dbReference>
<accession>A0A2P4NKZ5</accession>
<organism evidence="1 2">
    <name type="scientific">Haloferax marisrubri</name>
    <dbReference type="NCBI Taxonomy" id="1544719"/>
    <lineage>
        <taxon>Archaea</taxon>
        <taxon>Methanobacteriati</taxon>
        <taxon>Methanobacteriota</taxon>
        <taxon>Stenosarchaea group</taxon>
        <taxon>Halobacteria</taxon>
        <taxon>Halobacteriales</taxon>
        <taxon>Haloferacaceae</taxon>
        <taxon>Haloferax</taxon>
    </lineage>
</organism>
<dbReference type="Proteomes" id="UP000053621">
    <property type="component" value="Unassembled WGS sequence"/>
</dbReference>
<dbReference type="OrthoDB" id="225142at2157"/>
<proteinExistence type="predicted"/>
<dbReference type="EMBL" id="LOPW02000022">
    <property type="protein sequence ID" value="POG53804.1"/>
    <property type="molecule type" value="Genomic_DNA"/>
</dbReference>
<evidence type="ECO:0008006" key="3">
    <source>
        <dbReference type="Google" id="ProtNLM"/>
    </source>
</evidence>
<dbReference type="AlphaFoldDB" id="A0A2P4NKZ5"/>